<accession>A0A0A9FT89</accession>
<reference evidence="1" key="2">
    <citation type="journal article" date="2015" name="Data Brief">
        <title>Shoot transcriptome of the giant reed, Arundo donax.</title>
        <authorList>
            <person name="Barrero R.A."/>
            <person name="Guerrero F.D."/>
            <person name="Moolhuijzen P."/>
            <person name="Goolsby J.A."/>
            <person name="Tidwell J."/>
            <person name="Bellgard S.E."/>
            <person name="Bellgard M.I."/>
        </authorList>
    </citation>
    <scope>NUCLEOTIDE SEQUENCE</scope>
    <source>
        <tissue evidence="1">Shoot tissue taken approximately 20 cm above the soil surface</tissue>
    </source>
</reference>
<name>A0A0A9FT89_ARUDO</name>
<dbReference type="EMBL" id="GBRH01184370">
    <property type="protein sequence ID" value="JAE13526.1"/>
    <property type="molecule type" value="Transcribed_RNA"/>
</dbReference>
<evidence type="ECO:0000313" key="1">
    <source>
        <dbReference type="EMBL" id="JAE13526.1"/>
    </source>
</evidence>
<protein>
    <submittedName>
        <fullName evidence="1">Uncharacterized protein</fullName>
    </submittedName>
</protein>
<sequence length="45" mass="5275">MRNASNTHNHKQFLLTLGGLHVNSSRLLTSSVFQQMLDLYIYRLR</sequence>
<reference evidence="1" key="1">
    <citation type="submission" date="2014-09" db="EMBL/GenBank/DDBJ databases">
        <authorList>
            <person name="Magalhaes I.L.F."/>
            <person name="Oliveira U."/>
            <person name="Santos F.R."/>
            <person name="Vidigal T.H.D.A."/>
            <person name="Brescovit A.D."/>
            <person name="Santos A.J."/>
        </authorList>
    </citation>
    <scope>NUCLEOTIDE SEQUENCE</scope>
    <source>
        <tissue evidence="1">Shoot tissue taken approximately 20 cm above the soil surface</tissue>
    </source>
</reference>
<proteinExistence type="predicted"/>
<dbReference type="AlphaFoldDB" id="A0A0A9FT89"/>
<organism evidence="1">
    <name type="scientific">Arundo donax</name>
    <name type="common">Giant reed</name>
    <name type="synonym">Donax arundinaceus</name>
    <dbReference type="NCBI Taxonomy" id="35708"/>
    <lineage>
        <taxon>Eukaryota</taxon>
        <taxon>Viridiplantae</taxon>
        <taxon>Streptophyta</taxon>
        <taxon>Embryophyta</taxon>
        <taxon>Tracheophyta</taxon>
        <taxon>Spermatophyta</taxon>
        <taxon>Magnoliopsida</taxon>
        <taxon>Liliopsida</taxon>
        <taxon>Poales</taxon>
        <taxon>Poaceae</taxon>
        <taxon>PACMAD clade</taxon>
        <taxon>Arundinoideae</taxon>
        <taxon>Arundineae</taxon>
        <taxon>Arundo</taxon>
    </lineage>
</organism>